<feature type="transmembrane region" description="Helical" evidence="1">
    <location>
        <begin position="12"/>
        <end position="33"/>
    </location>
</feature>
<protein>
    <recommendedName>
        <fullName evidence="2">Peptidase M28 domain-containing protein</fullName>
    </recommendedName>
</protein>
<dbReference type="RefSeq" id="WP_237157152.1">
    <property type="nucleotide sequence ID" value="NZ_BJCD01000029.1"/>
</dbReference>
<evidence type="ECO:0000313" key="3">
    <source>
        <dbReference type="EMBL" id="GDZ92743.1"/>
    </source>
</evidence>
<evidence type="ECO:0000313" key="4">
    <source>
        <dbReference type="Proteomes" id="UP000299794"/>
    </source>
</evidence>
<dbReference type="PANTHER" id="PTHR12147">
    <property type="entry name" value="METALLOPEPTIDASE M28 FAMILY MEMBER"/>
    <property type="match status" value="1"/>
</dbReference>
<keyword evidence="1" id="KW-0472">Membrane</keyword>
<sequence>MQLITKAALIRLGILLAGLMFFLIAIGSLMISMPGKSYSGQLPPLTPSQEQVSQQLNRYIKIIADDIGEHNYIFYNQLIQVENFLNERLSQAGYAVKTQEYSVDGKVFRNLEIEIRGTEKPDEIVIVGAHYDSVVGSPGANDNGTGAVAILALAEKFATLKPKRTLRFVEFVNEEPPFFWSENMGSWVYAQRCKERQENIVAMLSLETMGFYSQASNSQQYPVNILKLIYPNQGNFISFIGNISSRSLIHQAIGKFRNSAQFPSQGVSLPNFIPGVGWSDHWSFWQAGYPALMVTDTAPFRYPYYHTQQDTPEQIDYYGLTLVISGLESVIQDLIE</sequence>
<proteinExistence type="predicted"/>
<organism evidence="3 4">
    <name type="scientific">Planktothrix agardhii CCAP 1459/11A</name>
    <dbReference type="NCBI Taxonomy" id="282420"/>
    <lineage>
        <taxon>Bacteria</taxon>
        <taxon>Bacillati</taxon>
        <taxon>Cyanobacteriota</taxon>
        <taxon>Cyanophyceae</taxon>
        <taxon>Oscillatoriophycideae</taxon>
        <taxon>Oscillatoriales</taxon>
        <taxon>Microcoleaceae</taxon>
        <taxon>Planktothrix</taxon>
    </lineage>
</organism>
<dbReference type="InterPro" id="IPR045175">
    <property type="entry name" value="M28_fam"/>
</dbReference>
<dbReference type="GO" id="GO:0006508">
    <property type="term" value="P:proteolysis"/>
    <property type="evidence" value="ECO:0007669"/>
    <property type="project" value="InterPro"/>
</dbReference>
<dbReference type="Proteomes" id="UP000299794">
    <property type="component" value="Unassembled WGS sequence"/>
</dbReference>
<dbReference type="InterPro" id="IPR007484">
    <property type="entry name" value="Peptidase_M28"/>
</dbReference>
<name>A0A4P5ZB76_PLAAG</name>
<gene>
    <name evidence="3" type="ORF">PA905_04400</name>
</gene>
<comment type="caution">
    <text evidence="3">The sequence shown here is derived from an EMBL/GenBank/DDBJ whole genome shotgun (WGS) entry which is preliminary data.</text>
</comment>
<dbReference type="GO" id="GO:0008235">
    <property type="term" value="F:metalloexopeptidase activity"/>
    <property type="evidence" value="ECO:0007669"/>
    <property type="project" value="InterPro"/>
</dbReference>
<dbReference type="PANTHER" id="PTHR12147:SF26">
    <property type="entry name" value="PEPTIDASE M28 DOMAIN-CONTAINING PROTEIN"/>
    <property type="match status" value="1"/>
</dbReference>
<dbReference type="EMBL" id="BJCD01000029">
    <property type="protein sequence ID" value="GDZ92743.1"/>
    <property type="molecule type" value="Genomic_DNA"/>
</dbReference>
<evidence type="ECO:0000256" key="1">
    <source>
        <dbReference type="SAM" id="Phobius"/>
    </source>
</evidence>
<reference evidence="4" key="1">
    <citation type="submission" date="2019-02" db="EMBL/GenBank/DDBJ databases">
        <title>Draft genome sequence of Planktothrix agardhii NIES-905.</title>
        <authorList>
            <person name="Yamaguchi H."/>
            <person name="Suzuki S."/>
            <person name="Kawachi M."/>
        </authorList>
    </citation>
    <scope>NUCLEOTIDE SEQUENCE [LARGE SCALE GENOMIC DNA]</scope>
    <source>
        <strain evidence="4">CCAP 1459/11A</strain>
    </source>
</reference>
<feature type="domain" description="Peptidase M28" evidence="2">
    <location>
        <begin position="113"/>
        <end position="320"/>
    </location>
</feature>
<dbReference type="Pfam" id="PF04389">
    <property type="entry name" value="Peptidase_M28"/>
    <property type="match status" value="1"/>
</dbReference>
<keyword evidence="1" id="KW-0812">Transmembrane</keyword>
<dbReference type="Gene3D" id="3.40.630.10">
    <property type="entry name" value="Zn peptidases"/>
    <property type="match status" value="1"/>
</dbReference>
<accession>A0A4P5ZB76</accession>
<dbReference type="SUPFAM" id="SSF53187">
    <property type="entry name" value="Zn-dependent exopeptidases"/>
    <property type="match status" value="1"/>
</dbReference>
<dbReference type="AlphaFoldDB" id="A0A4P5ZB76"/>
<keyword evidence="1" id="KW-1133">Transmembrane helix</keyword>
<evidence type="ECO:0000259" key="2">
    <source>
        <dbReference type="Pfam" id="PF04389"/>
    </source>
</evidence>